<dbReference type="InterPro" id="IPR019098">
    <property type="entry name" value="Histone_chaperone_domain_CHZ"/>
</dbReference>
<evidence type="ECO:0000256" key="4">
    <source>
        <dbReference type="SAM" id="MobiDB-lite"/>
    </source>
</evidence>
<evidence type="ECO:0000256" key="3">
    <source>
        <dbReference type="ARBA" id="ARBA00023242"/>
    </source>
</evidence>
<feature type="compositionally biased region" description="Basic and acidic residues" evidence="4">
    <location>
        <begin position="301"/>
        <end position="315"/>
    </location>
</feature>
<feature type="region of interest" description="Disordered" evidence="4">
    <location>
        <begin position="355"/>
        <end position="374"/>
    </location>
</feature>
<name>A0A9D5HGW6_9LILI</name>
<feature type="compositionally biased region" description="Acidic residues" evidence="4">
    <location>
        <begin position="247"/>
        <end position="259"/>
    </location>
</feature>
<protein>
    <recommendedName>
        <fullName evidence="5">Histone chaperone domain-containing protein</fullName>
    </recommendedName>
</protein>
<gene>
    <name evidence="6" type="ORF">J5N97_017985</name>
</gene>
<organism evidence="6 7">
    <name type="scientific">Dioscorea zingiberensis</name>
    <dbReference type="NCBI Taxonomy" id="325984"/>
    <lineage>
        <taxon>Eukaryota</taxon>
        <taxon>Viridiplantae</taxon>
        <taxon>Streptophyta</taxon>
        <taxon>Embryophyta</taxon>
        <taxon>Tracheophyta</taxon>
        <taxon>Spermatophyta</taxon>
        <taxon>Magnoliopsida</taxon>
        <taxon>Liliopsida</taxon>
        <taxon>Dioscoreales</taxon>
        <taxon>Dioscoreaceae</taxon>
        <taxon>Dioscorea</taxon>
    </lineage>
</organism>
<feature type="compositionally biased region" description="Basic and acidic residues" evidence="4">
    <location>
        <begin position="322"/>
        <end position="335"/>
    </location>
</feature>
<dbReference type="OrthoDB" id="514832at2759"/>
<keyword evidence="2" id="KW-0143">Chaperone</keyword>
<feature type="compositionally biased region" description="Basic and acidic residues" evidence="4">
    <location>
        <begin position="79"/>
        <end position="89"/>
    </location>
</feature>
<feature type="region of interest" description="Disordered" evidence="4">
    <location>
        <begin position="197"/>
        <end position="343"/>
    </location>
</feature>
<evidence type="ECO:0000313" key="6">
    <source>
        <dbReference type="EMBL" id="KAJ0976020.1"/>
    </source>
</evidence>
<feature type="compositionally biased region" description="Basic and acidic residues" evidence="4">
    <location>
        <begin position="99"/>
        <end position="122"/>
    </location>
</feature>
<dbReference type="Proteomes" id="UP001085076">
    <property type="component" value="Miscellaneous, Linkage group lg04"/>
</dbReference>
<feature type="domain" description="Histone chaperone" evidence="5">
    <location>
        <begin position="408"/>
        <end position="443"/>
    </location>
</feature>
<reference evidence="6" key="1">
    <citation type="submission" date="2021-03" db="EMBL/GenBank/DDBJ databases">
        <authorList>
            <person name="Li Z."/>
            <person name="Yang C."/>
        </authorList>
    </citation>
    <scope>NUCLEOTIDE SEQUENCE</scope>
    <source>
        <strain evidence="6">Dzin_1.0</strain>
        <tissue evidence="6">Leaf</tissue>
    </source>
</reference>
<dbReference type="InterPro" id="IPR037647">
    <property type="entry name" value="HIRIP3"/>
</dbReference>
<dbReference type="Pfam" id="PF09649">
    <property type="entry name" value="CHZ"/>
    <property type="match status" value="1"/>
</dbReference>
<dbReference type="EMBL" id="JAGGNH010000004">
    <property type="protein sequence ID" value="KAJ0976020.1"/>
    <property type="molecule type" value="Genomic_DNA"/>
</dbReference>
<feature type="compositionally biased region" description="Basic and acidic residues" evidence="4">
    <location>
        <begin position="133"/>
        <end position="150"/>
    </location>
</feature>
<feature type="region of interest" description="Disordered" evidence="4">
    <location>
        <begin position="398"/>
        <end position="494"/>
    </location>
</feature>
<comment type="caution">
    <text evidence="6">The sequence shown here is derived from an EMBL/GenBank/DDBJ whole genome shotgun (WGS) entry which is preliminary data.</text>
</comment>
<dbReference type="SMART" id="SM01082">
    <property type="entry name" value="CHZ"/>
    <property type="match status" value="1"/>
</dbReference>
<reference evidence="6" key="2">
    <citation type="journal article" date="2022" name="Hortic Res">
        <title>The genome of Dioscorea zingiberensis sheds light on the biosynthesis, origin and evolution of the medicinally important diosgenin saponins.</title>
        <authorList>
            <person name="Li Y."/>
            <person name="Tan C."/>
            <person name="Li Z."/>
            <person name="Guo J."/>
            <person name="Li S."/>
            <person name="Chen X."/>
            <person name="Wang C."/>
            <person name="Dai X."/>
            <person name="Yang H."/>
            <person name="Song W."/>
            <person name="Hou L."/>
            <person name="Xu J."/>
            <person name="Tong Z."/>
            <person name="Xu A."/>
            <person name="Yuan X."/>
            <person name="Wang W."/>
            <person name="Yang Q."/>
            <person name="Chen L."/>
            <person name="Sun Z."/>
            <person name="Wang K."/>
            <person name="Pan B."/>
            <person name="Chen J."/>
            <person name="Bao Y."/>
            <person name="Liu F."/>
            <person name="Qi X."/>
            <person name="Gang D.R."/>
            <person name="Wen J."/>
            <person name="Li J."/>
        </authorList>
    </citation>
    <scope>NUCLEOTIDE SEQUENCE</scope>
    <source>
        <strain evidence="6">Dzin_1.0</strain>
    </source>
</reference>
<evidence type="ECO:0000313" key="7">
    <source>
        <dbReference type="Proteomes" id="UP001085076"/>
    </source>
</evidence>
<feature type="region of interest" description="Disordered" evidence="4">
    <location>
        <begin position="76"/>
        <end position="150"/>
    </location>
</feature>
<keyword evidence="3" id="KW-0539">Nucleus</keyword>
<dbReference type="PANTHER" id="PTHR15410">
    <property type="entry name" value="HIRA-INTERACTING PROTEIN 3"/>
    <property type="match status" value="1"/>
</dbReference>
<accession>A0A9D5HGW6</accession>
<sequence>MEEEEKGNTKTKEEIEAEISRAMRARVEDFKEQADSLTLEGVRRALEKDLSMKAFSLDVHKRFIKQCLEKFFYGPEDESVSKSSEKIAVEADQSMNEEAPVKSEDLLSEETRNDGSILEKKSLGSPTLVGNDPSEHGSDKDQDSELNEDIIRKAIKERADHFRANSETITLSGVRRILEADLKLARNTLDAYKSFISSELDEVLTPPESVKVSNGAKKRGLKKSSQSTDSPRARKGSKRVRKSSDSSDSDDYSSGEEETKELVRRPKKKVAKEPKTSTKGNVKQKKSTEETRPTSLKKKKSVESDSNKNSERDSEGSEEEGDSHSSAEGIKKREIPTQSAYGKQVEHLKSIIKSCGMGVPPSVYRRAKQAPESKREAYLIKELEDILEKEGLSTNPSEKEIKAVKKKKERAKELEGIDMSNIVSSTRRRSTSSFIPPPKPKVLVESEDDEEEGDDEEDEEDEEDAENEEDTDDGNDDGGESSEASDEGGEDESD</sequence>
<evidence type="ECO:0000256" key="2">
    <source>
        <dbReference type="ARBA" id="ARBA00023186"/>
    </source>
</evidence>
<evidence type="ECO:0000256" key="1">
    <source>
        <dbReference type="ARBA" id="ARBA00004123"/>
    </source>
</evidence>
<dbReference type="AlphaFoldDB" id="A0A9D5HGW6"/>
<comment type="subcellular location">
    <subcellularLocation>
        <location evidence="1">Nucleus</location>
    </subcellularLocation>
</comment>
<dbReference type="GO" id="GO:0005634">
    <property type="term" value="C:nucleus"/>
    <property type="evidence" value="ECO:0007669"/>
    <property type="project" value="UniProtKB-SubCell"/>
</dbReference>
<proteinExistence type="predicted"/>
<dbReference type="PANTHER" id="PTHR15410:SF2">
    <property type="entry name" value="HIRA-INTERACTING PROTEIN 3"/>
    <property type="match status" value="1"/>
</dbReference>
<evidence type="ECO:0000259" key="5">
    <source>
        <dbReference type="SMART" id="SM01082"/>
    </source>
</evidence>
<keyword evidence="7" id="KW-1185">Reference proteome</keyword>
<feature type="compositionally biased region" description="Acidic residues" evidence="4">
    <location>
        <begin position="445"/>
        <end position="494"/>
    </location>
</feature>